<dbReference type="VEuPathDB" id="FungiDB:TRICI_005508"/>
<name>A0A642UYK7_9ASCO</name>
<evidence type="ECO:0000313" key="3">
    <source>
        <dbReference type="Proteomes" id="UP000761534"/>
    </source>
</evidence>
<gene>
    <name evidence="2" type="ORF">TRICI_005508</name>
</gene>
<keyword evidence="3" id="KW-1185">Reference proteome</keyword>
<evidence type="ECO:0000256" key="1">
    <source>
        <dbReference type="SAM" id="MobiDB-lite"/>
    </source>
</evidence>
<proteinExistence type="predicted"/>
<evidence type="ECO:0000313" key="2">
    <source>
        <dbReference type="EMBL" id="KAA8904282.1"/>
    </source>
</evidence>
<comment type="caution">
    <text evidence="2">The sequence shown here is derived from an EMBL/GenBank/DDBJ whole genome shotgun (WGS) entry which is preliminary data.</text>
</comment>
<feature type="compositionally biased region" description="Polar residues" evidence="1">
    <location>
        <begin position="1"/>
        <end position="15"/>
    </location>
</feature>
<dbReference type="Proteomes" id="UP000761534">
    <property type="component" value="Unassembled WGS sequence"/>
</dbReference>
<accession>A0A642UYK7</accession>
<sequence>MTEVSSLHNNASGRTTPLAESLSGLHLEQEWKKCDNRNPDDLTSSFDAEAERQNTVTVDCSQELQSLESVLVEAIKKKHSPGEEIILEIVNCPSDRKDEVEAILQREEVRRPSDISFDGNGYHYTIIMVQSDGHRHLVEAIVNVLIRIFGHSPDYRIVMEDPGKLMEYSAISDIGISSSFRKNYYTNGLPGTYSGSRCPSTIVEVAWSQSMNNVQAKVERWHHDTKFQCEMSLIFCLNFQSMTLKVRLLDFTFRSLVQVAHEASASFDTENRIKFFKCLRYKAEEQRNLTLDFQTCLITMENCSSFEDFRMAYRKLDEEWAWEIYEVYSSDVESYLNDATDYLLEITGTMYEMPGMLSPDARRDWESSQNEEANMDDFEKCLQLMSGKVSQSFDLNMSDFLSDTWLEVGLVTRALRGHDIGAEGYAMLNKDFLRSLYCRALKDYVATLWRLPISYTDLTSEGLKWHMNLRGLEARPGEGDQDMVDRLRVYDRHSESVEGNADTILVSCLDGGELRAPRPIGKIGNLLYMIVRSCEQVKKDKLRLMAGVIEDNGDDKNLFEEVVRATGRKTWNGIDLDYRP</sequence>
<dbReference type="AlphaFoldDB" id="A0A642UYK7"/>
<feature type="region of interest" description="Disordered" evidence="1">
    <location>
        <begin position="1"/>
        <end position="20"/>
    </location>
</feature>
<organism evidence="2 3">
    <name type="scientific">Trichomonascus ciferrii</name>
    <dbReference type="NCBI Taxonomy" id="44093"/>
    <lineage>
        <taxon>Eukaryota</taxon>
        <taxon>Fungi</taxon>
        <taxon>Dikarya</taxon>
        <taxon>Ascomycota</taxon>
        <taxon>Saccharomycotina</taxon>
        <taxon>Dipodascomycetes</taxon>
        <taxon>Dipodascales</taxon>
        <taxon>Trichomonascaceae</taxon>
        <taxon>Trichomonascus</taxon>
        <taxon>Trichomonascus ciferrii complex</taxon>
    </lineage>
</organism>
<protein>
    <submittedName>
        <fullName evidence="2">Uncharacterized protein</fullName>
    </submittedName>
</protein>
<reference evidence="2" key="1">
    <citation type="journal article" date="2019" name="G3 (Bethesda)">
        <title>Genome Assemblies of Two Rare Opportunistic Yeast Pathogens: Diutina rugosa (syn. Candida rugosa) and Trichomonascus ciferrii (syn. Candida ciferrii).</title>
        <authorList>
            <person name="Mixao V."/>
            <person name="Saus E."/>
            <person name="Hansen A.P."/>
            <person name="Lass-Florl C."/>
            <person name="Gabaldon T."/>
        </authorList>
    </citation>
    <scope>NUCLEOTIDE SEQUENCE</scope>
    <source>
        <strain evidence="2">CBS 4856</strain>
    </source>
</reference>
<dbReference type="EMBL" id="SWFS01000431">
    <property type="protein sequence ID" value="KAA8904282.1"/>
    <property type="molecule type" value="Genomic_DNA"/>
</dbReference>